<proteinExistence type="predicted"/>
<dbReference type="InterPro" id="IPR020018">
    <property type="entry name" value="Motility-assoc_lipoprot_GldH"/>
</dbReference>
<dbReference type="PROSITE" id="PS51257">
    <property type="entry name" value="PROKAR_LIPOPROTEIN"/>
    <property type="match status" value="1"/>
</dbReference>
<dbReference type="Proteomes" id="UP000295260">
    <property type="component" value="Unassembled WGS sequence"/>
</dbReference>
<dbReference type="AlphaFoldDB" id="A0A4R6QCK7"/>
<evidence type="ECO:0000313" key="1">
    <source>
        <dbReference type="EMBL" id="TDP59887.1"/>
    </source>
</evidence>
<dbReference type="Pfam" id="PF14109">
    <property type="entry name" value="GldH_lipo"/>
    <property type="match status" value="1"/>
</dbReference>
<evidence type="ECO:0000313" key="2">
    <source>
        <dbReference type="Proteomes" id="UP000295260"/>
    </source>
</evidence>
<dbReference type="NCBIfam" id="TIGR03511">
    <property type="entry name" value="GldH_lipo"/>
    <property type="match status" value="1"/>
</dbReference>
<sequence>MNKKNSLALILVCFILFSCDKKRVFDEYKSVGKFWHKDSIVSFDLPQLDANKSYDLFVNVRDNNAYPFSNLFLIVSLEQPNRKVKVDTLEYVMANPDGTLLGEGFADIKENKLVYKKNEKFNQKGIYKISIKQAVRQTGKITGVEKLEGISDVGFRIESKE</sequence>
<dbReference type="RefSeq" id="WP_133532196.1">
    <property type="nucleotide sequence ID" value="NZ_SNXR01000012.1"/>
</dbReference>
<dbReference type="OrthoDB" id="982482at2"/>
<comment type="caution">
    <text evidence="1">The sequence shown here is derived from an EMBL/GenBank/DDBJ whole genome shotgun (WGS) entry which is preliminary data.</text>
</comment>
<name>A0A4R6QCK7_9FLAO</name>
<dbReference type="EMBL" id="SNXR01000012">
    <property type="protein sequence ID" value="TDP59887.1"/>
    <property type="molecule type" value="Genomic_DNA"/>
</dbReference>
<gene>
    <name evidence="1" type="ORF">BC748_0855</name>
</gene>
<keyword evidence="2" id="KW-1185">Reference proteome</keyword>
<reference evidence="1 2" key="1">
    <citation type="submission" date="2019-03" db="EMBL/GenBank/DDBJ databases">
        <title>Genomic Encyclopedia of Archaeal and Bacterial Type Strains, Phase II (KMG-II): from individual species to whole genera.</title>
        <authorList>
            <person name="Goeker M."/>
        </authorList>
    </citation>
    <scope>NUCLEOTIDE SEQUENCE [LARGE SCALE GENOMIC DNA]</scope>
    <source>
        <strain evidence="1 2">DSM 25687</strain>
    </source>
</reference>
<organism evidence="1 2">
    <name type="scientific">Flavobacterium dankookense</name>
    <dbReference type="NCBI Taxonomy" id="706186"/>
    <lineage>
        <taxon>Bacteria</taxon>
        <taxon>Pseudomonadati</taxon>
        <taxon>Bacteroidota</taxon>
        <taxon>Flavobacteriia</taxon>
        <taxon>Flavobacteriales</taxon>
        <taxon>Flavobacteriaceae</taxon>
        <taxon>Flavobacterium</taxon>
    </lineage>
</organism>
<protein>
    <submittedName>
        <fullName evidence="1">Protein involved in gliding motility GldH</fullName>
    </submittedName>
</protein>
<accession>A0A4R6QCK7</accession>